<dbReference type="AlphaFoldDB" id="A0A914YZT1"/>
<feature type="compositionally biased region" description="Basic and acidic residues" evidence="2">
    <location>
        <begin position="132"/>
        <end position="145"/>
    </location>
</feature>
<sequence length="145" mass="16774">MSKRIGPSVWARLWNNMSRMITKETEKIVVGQDAVGNQYYEYKGSRSDRTNIRRGYNQIDPNGMKPAIEWEAWLKGTRRFPPSDEEIQINRLRQQKQLEQDSVTEKRAPKIESSGKGAGDIDRPKQYPTYDDMEHSPGAKKSDNN</sequence>
<feature type="region of interest" description="Disordered" evidence="2">
    <location>
        <begin position="91"/>
        <end position="145"/>
    </location>
</feature>
<dbReference type="WBParaSite" id="PSU_v2.g5608.t1">
    <property type="protein sequence ID" value="PSU_v2.g5608.t1"/>
    <property type="gene ID" value="PSU_v2.g5608"/>
</dbReference>
<evidence type="ECO:0000256" key="1">
    <source>
        <dbReference type="ARBA" id="ARBA00007355"/>
    </source>
</evidence>
<comment type="similarity">
    <text evidence="1">Belongs to the complex I NDUFA12 subunit family.</text>
</comment>
<dbReference type="GO" id="GO:0045271">
    <property type="term" value="C:respiratory chain complex I"/>
    <property type="evidence" value="ECO:0007669"/>
    <property type="project" value="InterPro"/>
</dbReference>
<dbReference type="PANTHER" id="PTHR32470">
    <property type="entry name" value="ADH DEHYDROGENASE [UBIQUINONE] 1 ALPHA SUBCOMPLEX ASSEMBLY FACTOR 2"/>
    <property type="match status" value="1"/>
</dbReference>
<evidence type="ECO:0000313" key="3">
    <source>
        <dbReference type="Proteomes" id="UP000887577"/>
    </source>
</evidence>
<organism evidence="3 4">
    <name type="scientific">Panagrolaimus superbus</name>
    <dbReference type="NCBI Taxonomy" id="310955"/>
    <lineage>
        <taxon>Eukaryota</taxon>
        <taxon>Metazoa</taxon>
        <taxon>Ecdysozoa</taxon>
        <taxon>Nematoda</taxon>
        <taxon>Chromadorea</taxon>
        <taxon>Rhabditida</taxon>
        <taxon>Tylenchina</taxon>
        <taxon>Panagrolaimomorpha</taxon>
        <taxon>Panagrolaimoidea</taxon>
        <taxon>Panagrolaimidae</taxon>
        <taxon>Panagrolaimus</taxon>
    </lineage>
</organism>
<accession>A0A914YZT1</accession>
<dbReference type="Pfam" id="PF05071">
    <property type="entry name" value="NDUFA12"/>
    <property type="match status" value="1"/>
</dbReference>
<dbReference type="InterPro" id="IPR052618">
    <property type="entry name" value="ComplexI_NDUFA12"/>
</dbReference>
<dbReference type="Proteomes" id="UP000887577">
    <property type="component" value="Unplaced"/>
</dbReference>
<feature type="compositionally biased region" description="Basic and acidic residues" evidence="2">
    <location>
        <begin position="96"/>
        <end position="110"/>
    </location>
</feature>
<name>A0A914YZT1_9BILA</name>
<evidence type="ECO:0000256" key="2">
    <source>
        <dbReference type="SAM" id="MobiDB-lite"/>
    </source>
</evidence>
<dbReference type="InterPro" id="IPR007763">
    <property type="entry name" value="NDUFA12"/>
</dbReference>
<dbReference type="PANTHER" id="PTHR32470:SF2">
    <property type="entry name" value="NADH DEHYDROGENASE [UBIQUINONE] 1 ALPHA SUBCOMPLEX ASSEMBLY FACTOR 2"/>
    <property type="match status" value="1"/>
</dbReference>
<dbReference type="GO" id="GO:0005739">
    <property type="term" value="C:mitochondrion"/>
    <property type="evidence" value="ECO:0007669"/>
    <property type="project" value="TreeGrafter"/>
</dbReference>
<evidence type="ECO:0000313" key="4">
    <source>
        <dbReference type="WBParaSite" id="PSU_v2.g5608.t1"/>
    </source>
</evidence>
<reference evidence="4" key="1">
    <citation type="submission" date="2022-11" db="UniProtKB">
        <authorList>
            <consortium name="WormBaseParasite"/>
        </authorList>
    </citation>
    <scope>IDENTIFICATION</scope>
</reference>
<dbReference type="GO" id="GO:0032981">
    <property type="term" value="P:mitochondrial respiratory chain complex I assembly"/>
    <property type="evidence" value="ECO:0007669"/>
    <property type="project" value="TreeGrafter"/>
</dbReference>
<protein>
    <submittedName>
        <fullName evidence="4">NADH dehydrogenase [ubiquinone] 1 alpha subcomplex assembly factor 2</fullName>
    </submittedName>
</protein>
<keyword evidence="3" id="KW-1185">Reference proteome</keyword>
<proteinExistence type="inferred from homology"/>